<reference evidence="1 2" key="2">
    <citation type="journal article" date="2022" name="Mol. Ecol. Resour.">
        <title>The genomes of chicory, endive, great burdock and yacon provide insights into Asteraceae paleo-polyploidization history and plant inulin production.</title>
        <authorList>
            <person name="Fan W."/>
            <person name="Wang S."/>
            <person name="Wang H."/>
            <person name="Wang A."/>
            <person name="Jiang F."/>
            <person name="Liu H."/>
            <person name="Zhao H."/>
            <person name="Xu D."/>
            <person name="Zhang Y."/>
        </authorList>
    </citation>
    <scope>NUCLEOTIDE SEQUENCE [LARGE SCALE GENOMIC DNA]</scope>
    <source>
        <strain evidence="2">cv. Punajuju</strain>
        <tissue evidence="1">Leaves</tissue>
    </source>
</reference>
<dbReference type="Proteomes" id="UP001055811">
    <property type="component" value="Linkage Group LG09"/>
</dbReference>
<organism evidence="1 2">
    <name type="scientific">Cichorium intybus</name>
    <name type="common">Chicory</name>
    <dbReference type="NCBI Taxonomy" id="13427"/>
    <lineage>
        <taxon>Eukaryota</taxon>
        <taxon>Viridiplantae</taxon>
        <taxon>Streptophyta</taxon>
        <taxon>Embryophyta</taxon>
        <taxon>Tracheophyta</taxon>
        <taxon>Spermatophyta</taxon>
        <taxon>Magnoliopsida</taxon>
        <taxon>eudicotyledons</taxon>
        <taxon>Gunneridae</taxon>
        <taxon>Pentapetalae</taxon>
        <taxon>asterids</taxon>
        <taxon>campanulids</taxon>
        <taxon>Asterales</taxon>
        <taxon>Asteraceae</taxon>
        <taxon>Cichorioideae</taxon>
        <taxon>Cichorieae</taxon>
        <taxon>Cichoriinae</taxon>
        <taxon>Cichorium</taxon>
    </lineage>
</organism>
<dbReference type="EMBL" id="CM042017">
    <property type="protein sequence ID" value="KAI3689770.1"/>
    <property type="molecule type" value="Genomic_DNA"/>
</dbReference>
<comment type="caution">
    <text evidence="1">The sequence shown here is derived from an EMBL/GenBank/DDBJ whole genome shotgun (WGS) entry which is preliminary data.</text>
</comment>
<reference evidence="2" key="1">
    <citation type="journal article" date="2022" name="Mol. Ecol. Resour.">
        <title>The genomes of chicory, endive, great burdock and yacon provide insights into Asteraceae palaeo-polyploidization history and plant inulin production.</title>
        <authorList>
            <person name="Fan W."/>
            <person name="Wang S."/>
            <person name="Wang H."/>
            <person name="Wang A."/>
            <person name="Jiang F."/>
            <person name="Liu H."/>
            <person name="Zhao H."/>
            <person name="Xu D."/>
            <person name="Zhang Y."/>
        </authorList>
    </citation>
    <scope>NUCLEOTIDE SEQUENCE [LARGE SCALE GENOMIC DNA]</scope>
    <source>
        <strain evidence="2">cv. Punajuju</strain>
    </source>
</reference>
<protein>
    <submittedName>
        <fullName evidence="1">Uncharacterized protein</fullName>
    </submittedName>
</protein>
<evidence type="ECO:0000313" key="1">
    <source>
        <dbReference type="EMBL" id="KAI3689770.1"/>
    </source>
</evidence>
<sequence>MITSAPYYENSWIHHWQKKKKAETFTSYTIQQEGEEVRVIHTRTKHNFSFSLSLSLPSPFSPSFPNHLLDSFP</sequence>
<evidence type="ECO:0000313" key="2">
    <source>
        <dbReference type="Proteomes" id="UP001055811"/>
    </source>
</evidence>
<keyword evidence="2" id="KW-1185">Reference proteome</keyword>
<gene>
    <name evidence="1" type="ORF">L2E82_47737</name>
</gene>
<accession>A0ACB8Z0I3</accession>
<proteinExistence type="predicted"/>
<name>A0ACB8Z0I3_CICIN</name>